<evidence type="ECO:0000313" key="4">
    <source>
        <dbReference type="Proteomes" id="UP000490939"/>
    </source>
</evidence>
<dbReference type="EMBL" id="WNWQ01000827">
    <property type="protein sequence ID" value="KAE9963519.1"/>
    <property type="molecule type" value="Genomic_DNA"/>
</dbReference>
<dbReference type="Proteomes" id="UP000433883">
    <property type="component" value="Unassembled WGS sequence"/>
</dbReference>
<name>A0A8H3YK90_VENIN</name>
<gene>
    <name evidence="1" type="ORF">BLS_009212</name>
    <name evidence="2" type="ORF">EG327_007797</name>
</gene>
<reference evidence="1 3" key="1">
    <citation type="submission" date="2019-11" db="EMBL/GenBank/DDBJ databases">
        <title>Venturia inaequalis Genome Resource.</title>
        <authorList>
            <person name="Lichtner F.J."/>
        </authorList>
    </citation>
    <scope>NUCLEOTIDE SEQUENCE [LARGE SCALE GENOMIC DNA]</scope>
    <source>
        <strain evidence="1">Bline_iso_100314</strain>
        <strain evidence="2 4">DMI_063113</strain>
    </source>
</reference>
<dbReference type="Proteomes" id="UP000490939">
    <property type="component" value="Unassembled WGS sequence"/>
</dbReference>
<sequence length="256" mass="29060">MESFRSPTFEAIDNSPRGAYLEAHLNNLHRDSDFSVASIKTESPSPSWSNATPFAIKPFGIDVGQSDGQISLSDPFWNTADKNIGPRSEESNAVDLIKMESVKEELYEQAFERIKEEEPEEAQPDLISHFATGPVSLMDAVAVLNGDLVDLHNRHAIVIRENQEMSSMIDYLQDINHKLMLPGGAAQYLSEKNQQITNQIELIQYLRQCRDSTMTQLQIKDQEGSARNRVVYQQDAEIIALRRRNEELERWAGLRI</sequence>
<dbReference type="OrthoDB" id="3943665at2759"/>
<dbReference type="AlphaFoldDB" id="A0A8H3YK90"/>
<evidence type="ECO:0000313" key="1">
    <source>
        <dbReference type="EMBL" id="KAE9963519.1"/>
    </source>
</evidence>
<dbReference type="EMBL" id="WNWR01000477">
    <property type="protein sequence ID" value="KAE9977213.1"/>
    <property type="molecule type" value="Genomic_DNA"/>
</dbReference>
<keyword evidence="4" id="KW-1185">Reference proteome</keyword>
<accession>A0A8H3YK90</accession>
<evidence type="ECO:0000313" key="3">
    <source>
        <dbReference type="Proteomes" id="UP000433883"/>
    </source>
</evidence>
<protein>
    <submittedName>
        <fullName evidence="1">Uncharacterized protein</fullName>
    </submittedName>
</protein>
<organism evidence="1 3">
    <name type="scientific">Venturia inaequalis</name>
    <name type="common">Apple scab fungus</name>
    <dbReference type="NCBI Taxonomy" id="5025"/>
    <lineage>
        <taxon>Eukaryota</taxon>
        <taxon>Fungi</taxon>
        <taxon>Dikarya</taxon>
        <taxon>Ascomycota</taxon>
        <taxon>Pezizomycotina</taxon>
        <taxon>Dothideomycetes</taxon>
        <taxon>Pleosporomycetidae</taxon>
        <taxon>Venturiales</taxon>
        <taxon>Venturiaceae</taxon>
        <taxon>Venturia</taxon>
    </lineage>
</organism>
<proteinExistence type="predicted"/>
<evidence type="ECO:0000313" key="2">
    <source>
        <dbReference type="EMBL" id="KAE9977213.1"/>
    </source>
</evidence>
<comment type="caution">
    <text evidence="1">The sequence shown here is derived from an EMBL/GenBank/DDBJ whole genome shotgun (WGS) entry which is preliminary data.</text>
</comment>